<evidence type="ECO:0000313" key="2">
    <source>
        <dbReference type="Proteomes" id="UP000249260"/>
    </source>
</evidence>
<accession>A0A328U9H4</accession>
<dbReference type="Gene3D" id="3.30.460.10">
    <property type="entry name" value="Beta Polymerase, domain 2"/>
    <property type="match status" value="1"/>
</dbReference>
<dbReference type="InterPro" id="IPR007344">
    <property type="entry name" value="GrpB/CoaE"/>
</dbReference>
<evidence type="ECO:0000313" key="1">
    <source>
        <dbReference type="EMBL" id="RAP76864.1"/>
    </source>
</evidence>
<dbReference type="PANTHER" id="PTHR34822:SF1">
    <property type="entry name" value="GRPB FAMILY PROTEIN"/>
    <property type="match status" value="1"/>
</dbReference>
<keyword evidence="2" id="KW-1185">Reference proteome</keyword>
<proteinExistence type="predicted"/>
<dbReference type="InterPro" id="IPR043519">
    <property type="entry name" value="NT_sf"/>
</dbReference>
<name>A0A328U9H4_9BACL</name>
<dbReference type="EMBL" id="QLUW01000002">
    <property type="protein sequence ID" value="RAP76864.1"/>
    <property type="molecule type" value="Genomic_DNA"/>
</dbReference>
<dbReference type="SUPFAM" id="SSF81301">
    <property type="entry name" value="Nucleotidyltransferase"/>
    <property type="match status" value="1"/>
</dbReference>
<dbReference type="AlphaFoldDB" id="A0A328U9H4"/>
<dbReference type="Pfam" id="PF04229">
    <property type="entry name" value="GrpB"/>
    <property type="match status" value="1"/>
</dbReference>
<dbReference type="OrthoDB" id="9799092at2"/>
<dbReference type="PANTHER" id="PTHR34822">
    <property type="entry name" value="GRPB DOMAIN PROTEIN (AFU_ORTHOLOGUE AFUA_1G01530)"/>
    <property type="match status" value="1"/>
</dbReference>
<organism evidence="1 2">
    <name type="scientific">Paenibacillus montanisoli</name>
    <dbReference type="NCBI Taxonomy" id="2081970"/>
    <lineage>
        <taxon>Bacteria</taxon>
        <taxon>Bacillati</taxon>
        <taxon>Bacillota</taxon>
        <taxon>Bacilli</taxon>
        <taxon>Bacillales</taxon>
        <taxon>Paenibacillaceae</taxon>
        <taxon>Paenibacillus</taxon>
    </lineage>
</organism>
<reference evidence="1 2" key="1">
    <citation type="submission" date="2018-06" db="EMBL/GenBank/DDBJ databases">
        <title>Paenibacillus montanisoli sp. nov., isolated from mountain area soil.</title>
        <authorList>
            <person name="Wu M."/>
        </authorList>
    </citation>
    <scope>NUCLEOTIDE SEQUENCE [LARGE SCALE GENOMIC DNA]</scope>
    <source>
        <strain evidence="1 2">RA17</strain>
    </source>
</reference>
<sequence length="181" mass="21237">MKDPIVMVPYDAGWAQEFRDIALWLRQALGDVAQRIDHIGSTSVPGLAAKPVIDIQVSVRSLEPVDVYLSGFEQLGYVFRADNTERTKRYFREGQGMGRTHIHVREAGSFGEQFALLFRDYLRWNRTDADYYAGVKTRLMEQCKHDRQRYVDEKEPYIWEIMRRASRWSQETGWKPEPTDM</sequence>
<protein>
    <submittedName>
        <fullName evidence="1">GrpB family protein</fullName>
    </submittedName>
</protein>
<dbReference type="Proteomes" id="UP000249260">
    <property type="component" value="Unassembled WGS sequence"/>
</dbReference>
<comment type="caution">
    <text evidence="1">The sequence shown here is derived from an EMBL/GenBank/DDBJ whole genome shotgun (WGS) entry which is preliminary data.</text>
</comment>
<gene>
    <name evidence="1" type="ORF">DL346_12005</name>
</gene>